<dbReference type="Pfam" id="PF03328">
    <property type="entry name" value="HpcH_HpaI"/>
    <property type="match status" value="1"/>
</dbReference>
<dbReference type="PANTHER" id="PTHR30502">
    <property type="entry name" value="2-KETO-3-DEOXY-L-RHAMNONATE ALDOLASE"/>
    <property type="match status" value="1"/>
</dbReference>
<accession>A0A3S3Z778</accession>
<name>A0A3S3Z778_9MICO</name>
<dbReference type="GO" id="GO:0005737">
    <property type="term" value="C:cytoplasm"/>
    <property type="evidence" value="ECO:0007669"/>
    <property type="project" value="TreeGrafter"/>
</dbReference>
<dbReference type="GO" id="GO:0046872">
    <property type="term" value="F:metal ion binding"/>
    <property type="evidence" value="ECO:0007669"/>
    <property type="project" value="UniProtKB-KW"/>
</dbReference>
<keyword evidence="2" id="KW-0479">Metal-binding</keyword>
<organism evidence="5 6">
    <name type="scientific">Labedella phragmitis</name>
    <dbReference type="NCBI Taxonomy" id="2498849"/>
    <lineage>
        <taxon>Bacteria</taxon>
        <taxon>Bacillati</taxon>
        <taxon>Actinomycetota</taxon>
        <taxon>Actinomycetes</taxon>
        <taxon>Micrococcales</taxon>
        <taxon>Microbacteriaceae</taxon>
        <taxon>Labedella</taxon>
    </lineage>
</organism>
<evidence type="ECO:0000259" key="4">
    <source>
        <dbReference type="Pfam" id="PF03328"/>
    </source>
</evidence>
<dbReference type="Proteomes" id="UP000288547">
    <property type="component" value="Unassembled WGS sequence"/>
</dbReference>
<protein>
    <submittedName>
        <fullName evidence="5">Aldolase</fullName>
    </submittedName>
</protein>
<dbReference type="InterPro" id="IPR050251">
    <property type="entry name" value="HpcH-HpaI_aldolase"/>
</dbReference>
<dbReference type="AlphaFoldDB" id="A0A3S3Z778"/>
<dbReference type="GO" id="GO:0016832">
    <property type="term" value="F:aldehyde-lyase activity"/>
    <property type="evidence" value="ECO:0007669"/>
    <property type="project" value="TreeGrafter"/>
</dbReference>
<evidence type="ECO:0000256" key="3">
    <source>
        <dbReference type="ARBA" id="ARBA00023239"/>
    </source>
</evidence>
<gene>
    <name evidence="5" type="ORF">ELQ90_03350</name>
</gene>
<evidence type="ECO:0000313" key="5">
    <source>
        <dbReference type="EMBL" id="RWZ53273.1"/>
    </source>
</evidence>
<reference evidence="5 6" key="1">
    <citation type="submission" date="2018-12" db="EMBL/GenBank/DDBJ databases">
        <authorList>
            <person name="Li F."/>
        </authorList>
    </citation>
    <scope>NUCLEOTIDE SEQUENCE [LARGE SCALE GENOMIC DNA]</scope>
    <source>
        <strain evidence="5 6">11W25H-1</strain>
    </source>
</reference>
<dbReference type="SUPFAM" id="SSF51621">
    <property type="entry name" value="Phosphoenolpyruvate/pyruvate domain"/>
    <property type="match status" value="1"/>
</dbReference>
<comment type="similarity">
    <text evidence="1">Belongs to the HpcH/HpaI aldolase family.</text>
</comment>
<keyword evidence="6" id="KW-1185">Reference proteome</keyword>
<proteinExistence type="inferred from homology"/>
<dbReference type="InterPro" id="IPR015813">
    <property type="entry name" value="Pyrv/PenolPyrv_kinase-like_dom"/>
</dbReference>
<feature type="domain" description="HpcH/HpaI aldolase/citrate lyase" evidence="4">
    <location>
        <begin position="10"/>
        <end position="235"/>
    </location>
</feature>
<dbReference type="EMBL" id="RZNB01000001">
    <property type="protein sequence ID" value="RWZ53273.1"/>
    <property type="molecule type" value="Genomic_DNA"/>
</dbReference>
<evidence type="ECO:0000313" key="6">
    <source>
        <dbReference type="Proteomes" id="UP000288547"/>
    </source>
</evidence>
<evidence type="ECO:0000256" key="2">
    <source>
        <dbReference type="ARBA" id="ARBA00022723"/>
    </source>
</evidence>
<dbReference type="PANTHER" id="PTHR30502:SF0">
    <property type="entry name" value="PHOSPHOENOLPYRUVATE CARBOXYLASE FAMILY PROTEIN"/>
    <property type="match status" value="1"/>
</dbReference>
<dbReference type="OrthoDB" id="3353438at2"/>
<evidence type="ECO:0000256" key="1">
    <source>
        <dbReference type="ARBA" id="ARBA00005568"/>
    </source>
</evidence>
<comment type="caution">
    <text evidence="5">The sequence shown here is derived from an EMBL/GenBank/DDBJ whole genome shotgun (WGS) entry which is preliminary data.</text>
</comment>
<keyword evidence="3" id="KW-0456">Lyase</keyword>
<sequence>MVTATAPEYGAFSFIDSPALVETLGRSGLEWVCLDAQHGRWDDRSILAALDLLGPSATGRDGAARVLVRPRAADFGLIGRALDAGAAGVIVPMVDGVEDARRVIGASYYPPLGHRSFGPIRSPFGAADDVAAANGGIVVALMIETPGALAEVDEIAALDGVDMLFVGPFDLSASLGTTVDALLDDDSEGNPLSRVAAASRAAGIRFGAFAGRPDRAPRFVDHGADFVSVSSDLDLLGLGAATALGSL</sequence>
<dbReference type="InterPro" id="IPR005000">
    <property type="entry name" value="Aldolase/citrate-lyase_domain"/>
</dbReference>
<dbReference type="Gene3D" id="3.20.20.60">
    <property type="entry name" value="Phosphoenolpyruvate-binding domains"/>
    <property type="match status" value="1"/>
</dbReference>
<dbReference type="InterPro" id="IPR040442">
    <property type="entry name" value="Pyrv_kinase-like_dom_sf"/>
</dbReference>